<dbReference type="PROSITE" id="PS50290">
    <property type="entry name" value="PI3_4_KINASE_3"/>
    <property type="match status" value="1"/>
</dbReference>
<dbReference type="PROSITE" id="PS00915">
    <property type="entry name" value="PI3_4_KINASE_1"/>
    <property type="match status" value="1"/>
</dbReference>
<dbReference type="GO" id="GO:0005524">
    <property type="term" value="F:ATP binding"/>
    <property type="evidence" value="ECO:0007669"/>
    <property type="project" value="UniProtKB-UniRule"/>
</dbReference>
<dbReference type="SMART" id="SM00145">
    <property type="entry name" value="PI3Ka"/>
    <property type="match status" value="1"/>
</dbReference>
<dbReference type="InterPro" id="IPR015433">
    <property type="entry name" value="PI3/4_kinase"/>
</dbReference>
<evidence type="ECO:0000256" key="2">
    <source>
        <dbReference type="ARBA" id="ARBA00019787"/>
    </source>
</evidence>
<dbReference type="PIRSF" id="PIRSF000587">
    <property type="entry name" value="PI3K_Vps34"/>
    <property type="match status" value="1"/>
</dbReference>
<dbReference type="GO" id="GO:0034272">
    <property type="term" value="C:phosphatidylinositol 3-kinase complex, class III, type II"/>
    <property type="evidence" value="ECO:0007669"/>
    <property type="project" value="TreeGrafter"/>
</dbReference>
<dbReference type="InterPro" id="IPR035892">
    <property type="entry name" value="C2_domain_sf"/>
</dbReference>
<dbReference type="InterPro" id="IPR016024">
    <property type="entry name" value="ARM-type_fold"/>
</dbReference>
<sequence length="933" mass="107731">MDDNVFRYIYSCSLEQRVQIKIGSLDGSALNKPDFEKLLSNPNLCHSGLYSDPCAPFLVKIQCYNNKKPFGLAVNTSYKAFSKRWNWNQWIVLPFNYCDLPRNAVLCFTIYDCTGAGEMSVIGGTSISIFGKHGIFREGMFDLKVWPNQIADPIATPGKCKSDSNDMTQHQMQRLAKLAKKHRNGQIEKVDWLDRLTFREIEVINEKEKRESNYLYLMIEFPSVSYQDKNYTIIYYEPTGDKKFSFISKPKIVTVPDSEILQENLVEKKHHRLARSARSGLSDRDAKPTAQIRDQLHSLVHRSPTFQLNSEEQDLIWKYRFYLSTQKKALTKFLKCINWQTSAEVRQALNLLDLWAPMDVEDALELLSPNFQHPAVRRYAITRLKQSQDDDLLLYLLQLVQALKYENFDDIFEWRRRVMNEKDILKSIDDNNSTTNDQSSISDSIMAQSMTSQQFLNESEEIIVPPLNQQSIMSSSIFYDQQNDNISDQPRIDDSNNDVTSDISNTLMNSKSSYICDLATFLIQRACKNPTLANFFYWYLLIECEDHETVRKKDERVREMYENVQKIFLKTLEMGNTDLKIIHSNLMKQKCFIENLVKLVKLVAKDSGNRKKKTEKFQQLLCDSDEFKINFTSFEPLPLPLNPEIFIKGIVTSKVSLFKSALMPAKLTFLTTNDTEYVAIFKNGDDLRQDQLILQMITLMDKLLRKENLDLKLTPYRVLALSSKHGFMQYIESITVAEALKTEGTILNFFKKHNPCDTSLYGIQSEVMDTYIKSCAGYCVITYLLGVGDRHLDNLLLTKNGNLFHIDFGYILGRDPKPLPPPMKLSKEMVDAMGGINSDHYHEFRKQCYTAFLHLRRHANVMLNLFSLMTDASVPDIALEPDKAVKKVEDNLKLNLTDEEAVQHLQNLLDVSLSAVMPALVEQIHKLAQYWRT</sequence>
<dbReference type="SMART" id="SM00142">
    <property type="entry name" value="PI3K_C2"/>
    <property type="match status" value="1"/>
</dbReference>
<comment type="catalytic activity">
    <reaction evidence="7">
        <text>a 1,2-diacyl-sn-glycero-3-phospho-(1D-myo-inositol) + ATP = a 1,2-diacyl-sn-glycero-3-phospho-(1D-myo-inositol-3-phosphate) + ADP + H(+)</text>
        <dbReference type="Rhea" id="RHEA:12709"/>
        <dbReference type="ChEBI" id="CHEBI:15378"/>
        <dbReference type="ChEBI" id="CHEBI:30616"/>
        <dbReference type="ChEBI" id="CHEBI:57880"/>
        <dbReference type="ChEBI" id="CHEBI:58088"/>
        <dbReference type="ChEBI" id="CHEBI:456216"/>
        <dbReference type="EC" id="2.7.1.137"/>
    </reaction>
    <physiologicalReaction direction="left-to-right" evidence="7">
        <dbReference type="Rhea" id="RHEA:12710"/>
    </physiologicalReaction>
</comment>
<dbReference type="PROSITE" id="PS51545">
    <property type="entry name" value="PIK_HELICAL"/>
    <property type="match status" value="1"/>
</dbReference>
<keyword evidence="4 8" id="KW-0547">Nucleotide-binding</keyword>
<accession>A0A9J6CKB6</accession>
<dbReference type="InterPro" id="IPR042236">
    <property type="entry name" value="PI3K_accessory_sf"/>
</dbReference>
<dbReference type="GO" id="GO:0000045">
    <property type="term" value="P:autophagosome assembly"/>
    <property type="evidence" value="ECO:0007669"/>
    <property type="project" value="TreeGrafter"/>
</dbReference>
<dbReference type="GO" id="GO:0006897">
    <property type="term" value="P:endocytosis"/>
    <property type="evidence" value="ECO:0007669"/>
    <property type="project" value="TreeGrafter"/>
</dbReference>
<keyword evidence="5 8" id="KW-0418">Kinase</keyword>
<dbReference type="Gene3D" id="3.30.1010.10">
    <property type="entry name" value="Phosphatidylinositol 3-kinase Catalytic Subunit, Chain A, domain 4"/>
    <property type="match status" value="1"/>
</dbReference>
<evidence type="ECO:0000256" key="3">
    <source>
        <dbReference type="ARBA" id="ARBA00022679"/>
    </source>
</evidence>
<organism evidence="13 14">
    <name type="scientific">Polypedilum vanderplanki</name>
    <name type="common">Sleeping chironomid midge</name>
    <dbReference type="NCBI Taxonomy" id="319348"/>
    <lineage>
        <taxon>Eukaryota</taxon>
        <taxon>Metazoa</taxon>
        <taxon>Ecdysozoa</taxon>
        <taxon>Arthropoda</taxon>
        <taxon>Hexapoda</taxon>
        <taxon>Insecta</taxon>
        <taxon>Pterygota</taxon>
        <taxon>Neoptera</taxon>
        <taxon>Endopterygota</taxon>
        <taxon>Diptera</taxon>
        <taxon>Nematocera</taxon>
        <taxon>Chironomoidea</taxon>
        <taxon>Chironomidae</taxon>
        <taxon>Chironominae</taxon>
        <taxon>Polypedilum</taxon>
        <taxon>Polypedilum</taxon>
    </lineage>
</organism>
<dbReference type="CDD" id="cd08397">
    <property type="entry name" value="C2_PI3K_class_III"/>
    <property type="match status" value="1"/>
</dbReference>
<dbReference type="GO" id="GO:0005768">
    <property type="term" value="C:endosome"/>
    <property type="evidence" value="ECO:0007669"/>
    <property type="project" value="TreeGrafter"/>
</dbReference>
<comment type="similarity">
    <text evidence="8 9">Belongs to the PI3/PI4-kinase family.</text>
</comment>
<reference evidence="13" key="1">
    <citation type="submission" date="2021-03" db="EMBL/GenBank/DDBJ databases">
        <title>Chromosome level genome of the anhydrobiotic midge Polypedilum vanderplanki.</title>
        <authorList>
            <person name="Yoshida Y."/>
            <person name="Kikawada T."/>
            <person name="Gusev O."/>
        </authorList>
    </citation>
    <scope>NUCLEOTIDE SEQUENCE</scope>
    <source>
        <strain evidence="13">NIAS01</strain>
        <tissue evidence="13">Whole body or cell culture</tissue>
    </source>
</reference>
<dbReference type="Gene3D" id="1.25.40.70">
    <property type="entry name" value="Phosphatidylinositol 3-kinase, accessory domain (PIK)"/>
    <property type="match status" value="1"/>
</dbReference>
<evidence type="ECO:0000259" key="12">
    <source>
        <dbReference type="PROSITE" id="PS51547"/>
    </source>
</evidence>
<dbReference type="OrthoDB" id="67688at2759"/>
<dbReference type="FunFam" id="1.10.1070.11:FF:000002">
    <property type="entry name" value="Phosphatidylinositol 3-kinase catalytic subunit type 3"/>
    <property type="match status" value="1"/>
</dbReference>
<dbReference type="GO" id="GO:0048015">
    <property type="term" value="P:phosphatidylinositol-mediated signaling"/>
    <property type="evidence" value="ECO:0007669"/>
    <property type="project" value="TreeGrafter"/>
</dbReference>
<dbReference type="GO" id="GO:0016303">
    <property type="term" value="F:1-phosphatidylinositol-3-kinase activity"/>
    <property type="evidence" value="ECO:0007669"/>
    <property type="project" value="UniProtKB-UniRule"/>
</dbReference>
<dbReference type="GO" id="GO:0000407">
    <property type="term" value="C:phagophore assembly site"/>
    <property type="evidence" value="ECO:0007669"/>
    <property type="project" value="TreeGrafter"/>
</dbReference>
<keyword evidence="14" id="KW-1185">Reference proteome</keyword>
<name>A0A9J6CKB6_POLVA</name>
<feature type="domain" description="C2 PI3K-type" evidence="12">
    <location>
        <begin position="35"/>
        <end position="182"/>
    </location>
</feature>
<evidence type="ECO:0000259" key="11">
    <source>
        <dbReference type="PROSITE" id="PS51545"/>
    </source>
</evidence>
<dbReference type="GO" id="GO:0034271">
    <property type="term" value="C:phosphatidylinositol 3-kinase complex, class III, type I"/>
    <property type="evidence" value="ECO:0007669"/>
    <property type="project" value="TreeGrafter"/>
</dbReference>
<dbReference type="InterPro" id="IPR018936">
    <property type="entry name" value="PI3/4_kinase_CS"/>
</dbReference>
<dbReference type="CDD" id="cd00896">
    <property type="entry name" value="PI3Kc_III"/>
    <property type="match status" value="1"/>
</dbReference>
<dbReference type="FunFam" id="3.30.1010.10:FF:000002">
    <property type="entry name" value="Phosphatidylinositol 3-kinase catalytic subunit type 3"/>
    <property type="match status" value="1"/>
</dbReference>
<gene>
    <name evidence="13" type="ORF">PVAND_011724</name>
</gene>
<dbReference type="EC" id="2.7.1.137" evidence="1 8"/>
<evidence type="ECO:0000256" key="1">
    <source>
        <dbReference type="ARBA" id="ARBA00012073"/>
    </source>
</evidence>
<feature type="domain" description="PIK helical" evidence="11">
    <location>
        <begin position="282"/>
        <end position="564"/>
    </location>
</feature>
<dbReference type="PANTHER" id="PTHR10048:SF7">
    <property type="entry name" value="PHOSPHATIDYLINOSITOL 3-KINASE CATALYTIC SUBUNIT TYPE 3"/>
    <property type="match status" value="1"/>
</dbReference>
<comment type="caution">
    <text evidence="13">The sequence shown here is derived from an EMBL/GenBank/DDBJ whole genome shotgun (WGS) entry which is preliminary data.</text>
</comment>
<dbReference type="InterPro" id="IPR008290">
    <property type="entry name" value="PI3K_Vps34"/>
</dbReference>
<keyword evidence="6 8" id="KW-0067">ATP-binding</keyword>
<keyword evidence="3 8" id="KW-0808">Transferase</keyword>
<dbReference type="InterPro" id="IPR002420">
    <property type="entry name" value="PI3K-type_C2_dom"/>
</dbReference>
<dbReference type="GO" id="GO:0005777">
    <property type="term" value="C:peroxisome"/>
    <property type="evidence" value="ECO:0007669"/>
    <property type="project" value="TreeGrafter"/>
</dbReference>
<dbReference type="EMBL" id="JADBJN010000001">
    <property type="protein sequence ID" value="KAG5682368.1"/>
    <property type="molecule type" value="Genomic_DNA"/>
</dbReference>
<dbReference type="PROSITE" id="PS51547">
    <property type="entry name" value="C2_PI3K"/>
    <property type="match status" value="1"/>
</dbReference>
<dbReference type="InterPro" id="IPR057756">
    <property type="entry name" value="PI3-kinase_type3/VPS34_cat"/>
</dbReference>
<dbReference type="SUPFAM" id="SSF56112">
    <property type="entry name" value="Protein kinase-like (PK-like)"/>
    <property type="match status" value="1"/>
</dbReference>
<evidence type="ECO:0000256" key="8">
    <source>
        <dbReference type="PIRNR" id="PIRNR000587"/>
    </source>
</evidence>
<evidence type="ECO:0000259" key="10">
    <source>
        <dbReference type="PROSITE" id="PS50290"/>
    </source>
</evidence>
<feature type="domain" description="PI3K/PI4K catalytic" evidence="10">
    <location>
        <begin position="651"/>
        <end position="917"/>
    </location>
</feature>
<dbReference type="InterPro" id="IPR011009">
    <property type="entry name" value="Kinase-like_dom_sf"/>
</dbReference>
<protein>
    <recommendedName>
        <fullName evidence="2 8">Phosphatidylinositol 3-kinase catalytic subunit type 3</fullName>
        <ecNumber evidence="1 8">2.7.1.137</ecNumber>
    </recommendedName>
</protein>
<dbReference type="SUPFAM" id="SSF48371">
    <property type="entry name" value="ARM repeat"/>
    <property type="match status" value="1"/>
</dbReference>
<dbReference type="InterPro" id="IPR001263">
    <property type="entry name" value="PI3K_accessory_dom"/>
</dbReference>
<evidence type="ECO:0000313" key="13">
    <source>
        <dbReference type="EMBL" id="KAG5682368.1"/>
    </source>
</evidence>
<evidence type="ECO:0000256" key="4">
    <source>
        <dbReference type="ARBA" id="ARBA00022741"/>
    </source>
</evidence>
<evidence type="ECO:0000256" key="5">
    <source>
        <dbReference type="ARBA" id="ARBA00022777"/>
    </source>
</evidence>
<evidence type="ECO:0000256" key="9">
    <source>
        <dbReference type="PROSITE-ProRule" id="PRU00880"/>
    </source>
</evidence>
<proteinExistence type="inferred from homology"/>
<dbReference type="PANTHER" id="PTHR10048">
    <property type="entry name" value="PHOSPHATIDYLINOSITOL KINASE"/>
    <property type="match status" value="1"/>
</dbReference>
<dbReference type="Pfam" id="PF00792">
    <property type="entry name" value="PI3K_C2"/>
    <property type="match status" value="1"/>
</dbReference>
<dbReference type="Gene3D" id="1.10.1070.11">
    <property type="entry name" value="Phosphatidylinositol 3-/4-kinase, catalytic domain"/>
    <property type="match status" value="1"/>
</dbReference>
<dbReference type="InterPro" id="IPR036940">
    <property type="entry name" value="PI3/4_kinase_cat_sf"/>
</dbReference>
<dbReference type="Pfam" id="PF00454">
    <property type="entry name" value="PI3_PI4_kinase"/>
    <property type="match status" value="1"/>
</dbReference>
<evidence type="ECO:0000256" key="6">
    <source>
        <dbReference type="ARBA" id="ARBA00022840"/>
    </source>
</evidence>
<dbReference type="PROSITE" id="PS00916">
    <property type="entry name" value="PI3_4_KINASE_2"/>
    <property type="match status" value="1"/>
</dbReference>
<dbReference type="Proteomes" id="UP001107558">
    <property type="component" value="Chromosome 1"/>
</dbReference>
<dbReference type="SMART" id="SM00146">
    <property type="entry name" value="PI3Kc"/>
    <property type="match status" value="1"/>
</dbReference>
<dbReference type="Gene3D" id="2.60.40.150">
    <property type="entry name" value="C2 domain"/>
    <property type="match status" value="1"/>
</dbReference>
<evidence type="ECO:0000256" key="7">
    <source>
        <dbReference type="ARBA" id="ARBA00023985"/>
    </source>
</evidence>
<dbReference type="AlphaFoldDB" id="A0A9J6CKB6"/>
<evidence type="ECO:0000313" key="14">
    <source>
        <dbReference type="Proteomes" id="UP001107558"/>
    </source>
</evidence>
<dbReference type="Pfam" id="PF00613">
    <property type="entry name" value="PI3Ka"/>
    <property type="match status" value="1"/>
</dbReference>
<dbReference type="SUPFAM" id="SSF49562">
    <property type="entry name" value="C2 domain (Calcium/lipid-binding domain, CaLB)"/>
    <property type="match status" value="1"/>
</dbReference>
<dbReference type="InterPro" id="IPR000403">
    <property type="entry name" value="PI3/4_kinase_cat_dom"/>
</dbReference>